<dbReference type="Gene3D" id="3.10.129.10">
    <property type="entry name" value="Hotdog Thioesterase"/>
    <property type="match status" value="1"/>
</dbReference>
<protein>
    <recommendedName>
        <fullName evidence="3">Thioesterase</fullName>
    </recommendedName>
</protein>
<dbReference type="RefSeq" id="WP_170228159.1">
    <property type="nucleotide sequence ID" value="NZ_LR778301.1"/>
</dbReference>
<gene>
    <name evidence="1" type="ORF">DENOEST_3910</name>
</gene>
<dbReference type="InterPro" id="IPR029069">
    <property type="entry name" value="HotDog_dom_sf"/>
</dbReference>
<dbReference type="CDD" id="cd00586">
    <property type="entry name" value="4HBT"/>
    <property type="match status" value="1"/>
</dbReference>
<dbReference type="SUPFAM" id="SSF54637">
    <property type="entry name" value="Thioesterase/thiol ester dehydrase-isomerase"/>
    <property type="match status" value="1"/>
</dbReference>
<keyword evidence="2" id="KW-1185">Reference proteome</keyword>
<dbReference type="Pfam" id="PF13279">
    <property type="entry name" value="4HBT_2"/>
    <property type="match status" value="1"/>
</dbReference>
<accession>A0A6S6YUD9</accession>
<evidence type="ECO:0000313" key="2">
    <source>
        <dbReference type="Proteomes" id="UP000515733"/>
    </source>
</evidence>
<name>A0A6S6YUD9_9PROT</name>
<sequence length="150" mass="16885">MRFDPQRVHPSTYPFAMAVTPRFADMDIVKHINNLAVAEYYEEGRVRFLMEIFGQDYLFRPKDFHLLVARASYDYLHEAHYPALLEVRAGVARIGRSSFELAMALFQEGRCIGLADVVKVHTGSTGPMPIPDAIRTLLASRVLTTENAGA</sequence>
<proteinExistence type="predicted"/>
<dbReference type="AlphaFoldDB" id="A0A6S6YUD9"/>
<evidence type="ECO:0000313" key="1">
    <source>
        <dbReference type="EMBL" id="CAB1371064.1"/>
    </source>
</evidence>
<dbReference type="EMBL" id="LR778301">
    <property type="protein sequence ID" value="CAB1371064.1"/>
    <property type="molecule type" value="Genomic_DNA"/>
</dbReference>
<reference evidence="1 2" key="1">
    <citation type="submission" date="2020-03" db="EMBL/GenBank/DDBJ databases">
        <authorList>
            <consortium name="Genoscope - CEA"/>
            <person name="William W."/>
        </authorList>
    </citation>
    <scope>NUCLEOTIDE SEQUENCE [LARGE SCALE GENOMIC DNA]</scope>
    <source>
        <strain evidence="2">DSM 16959</strain>
    </source>
</reference>
<evidence type="ECO:0008006" key="3">
    <source>
        <dbReference type="Google" id="ProtNLM"/>
    </source>
</evidence>
<dbReference type="Proteomes" id="UP000515733">
    <property type="component" value="Chromosome"/>
</dbReference>
<dbReference type="KEGG" id="doe:DENOEST_3910"/>
<organism evidence="1 2">
    <name type="scientific">Denitratisoma oestradiolicum</name>
    <dbReference type="NCBI Taxonomy" id="311182"/>
    <lineage>
        <taxon>Bacteria</taxon>
        <taxon>Pseudomonadati</taxon>
        <taxon>Pseudomonadota</taxon>
        <taxon>Betaproteobacteria</taxon>
        <taxon>Nitrosomonadales</taxon>
        <taxon>Sterolibacteriaceae</taxon>
        <taxon>Denitratisoma</taxon>
    </lineage>
</organism>